<keyword evidence="8 11" id="KW-0378">Hydrolase</keyword>
<evidence type="ECO:0000256" key="6">
    <source>
        <dbReference type="ARBA" id="ARBA00022747"/>
    </source>
</evidence>
<dbReference type="PANTHER" id="PTHR30195:SF15">
    <property type="entry name" value="TYPE I RESTRICTION ENZYME HINDI ENDONUCLEASE SUBUNIT"/>
    <property type="match status" value="1"/>
</dbReference>
<dbReference type="Pfam" id="PF18766">
    <property type="entry name" value="SWI2_SNF2"/>
    <property type="match status" value="1"/>
</dbReference>
<keyword evidence="12" id="KW-0175">Coiled coil</keyword>
<evidence type="ECO:0000256" key="7">
    <source>
        <dbReference type="ARBA" id="ARBA00022759"/>
    </source>
</evidence>
<keyword evidence="4" id="KW-0540">Nuclease</keyword>
<dbReference type="AlphaFoldDB" id="I6ZF98"/>
<evidence type="ECO:0000256" key="2">
    <source>
        <dbReference type="ARBA" id="ARBA00008598"/>
    </source>
</evidence>
<evidence type="ECO:0000256" key="3">
    <source>
        <dbReference type="ARBA" id="ARBA00011296"/>
    </source>
</evidence>
<keyword evidence="9 11" id="KW-0067">ATP-binding</keyword>
<keyword evidence="15" id="KW-1185">Reference proteome</keyword>
<keyword evidence="7" id="KW-0255">Endonuclease</keyword>
<dbReference type="EC" id="3.1.21.3" evidence="11"/>
<evidence type="ECO:0000256" key="5">
    <source>
        <dbReference type="ARBA" id="ARBA00022741"/>
    </source>
</evidence>
<proteinExistence type="inferred from homology"/>
<dbReference type="InterPro" id="IPR014001">
    <property type="entry name" value="Helicase_ATP-bd"/>
</dbReference>
<name>I6ZF98_MYCWM</name>
<evidence type="ECO:0000256" key="11">
    <source>
        <dbReference type="RuleBase" id="RU364115"/>
    </source>
</evidence>
<dbReference type="Gene3D" id="3.40.50.300">
    <property type="entry name" value="P-loop containing nucleotide triphosphate hydrolases"/>
    <property type="match status" value="3"/>
</dbReference>
<comment type="catalytic activity">
    <reaction evidence="1 11">
        <text>Endonucleolytic cleavage of DNA to give random double-stranded fragments with terminal 5'-phosphates, ATP is simultaneously hydrolyzed.</text>
        <dbReference type="EC" id="3.1.21.3"/>
    </reaction>
</comment>
<dbReference type="STRING" id="1197325.WEN_02400"/>
<keyword evidence="5 11" id="KW-0547">Nucleotide-binding</keyword>
<evidence type="ECO:0000256" key="8">
    <source>
        <dbReference type="ARBA" id="ARBA00022801"/>
    </source>
</evidence>
<comment type="subunit">
    <text evidence="3 11">The type I restriction/modification system is composed of three polypeptides R, M and S.</text>
</comment>
<dbReference type="PATRIC" id="fig|1197325.3.peg.516"/>
<dbReference type="Pfam" id="PF04313">
    <property type="entry name" value="HSDR_N"/>
    <property type="match status" value="1"/>
</dbReference>
<evidence type="ECO:0000256" key="9">
    <source>
        <dbReference type="ARBA" id="ARBA00022840"/>
    </source>
</evidence>
<evidence type="ECO:0000256" key="1">
    <source>
        <dbReference type="ARBA" id="ARBA00000851"/>
    </source>
</evidence>
<dbReference type="EMBL" id="CP003703">
    <property type="protein sequence ID" value="AFN65267.1"/>
    <property type="molecule type" value="Genomic_DNA"/>
</dbReference>
<dbReference type="InterPro" id="IPR027417">
    <property type="entry name" value="P-loop_NTPase"/>
</dbReference>
<evidence type="ECO:0000256" key="12">
    <source>
        <dbReference type="SAM" id="Coils"/>
    </source>
</evidence>
<organism evidence="14 15">
    <name type="scientific">Mycoplasma wenyonii (strain Massachusetts)</name>
    <name type="common">Eperythrozoon wenyonii</name>
    <dbReference type="NCBI Taxonomy" id="1197325"/>
    <lineage>
        <taxon>Bacteria</taxon>
        <taxon>Bacillati</taxon>
        <taxon>Mycoplasmatota</taxon>
        <taxon>Mollicutes</taxon>
        <taxon>Mycoplasmataceae</taxon>
        <taxon>Mycoplasma</taxon>
    </lineage>
</organism>
<dbReference type="GO" id="GO:0003677">
    <property type="term" value="F:DNA binding"/>
    <property type="evidence" value="ECO:0007669"/>
    <property type="project" value="UniProtKB-KW"/>
</dbReference>
<dbReference type="KEGG" id="mwe:WEN_02400"/>
<dbReference type="GO" id="GO:0009035">
    <property type="term" value="F:type I site-specific deoxyribonuclease activity"/>
    <property type="evidence" value="ECO:0007669"/>
    <property type="project" value="UniProtKB-EC"/>
</dbReference>
<dbReference type="NCBIfam" id="TIGR00348">
    <property type="entry name" value="hsdR"/>
    <property type="match status" value="1"/>
</dbReference>
<dbReference type="CDD" id="cd22332">
    <property type="entry name" value="HsdR_N"/>
    <property type="match status" value="1"/>
</dbReference>
<dbReference type="InterPro" id="IPR051268">
    <property type="entry name" value="Type-I_R_enzyme_R_subunit"/>
</dbReference>
<dbReference type="InterPro" id="IPR055180">
    <property type="entry name" value="HsdR_RecA-like_helicase_dom_2"/>
</dbReference>
<dbReference type="PROSITE" id="PS51192">
    <property type="entry name" value="HELICASE_ATP_BIND_1"/>
    <property type="match status" value="1"/>
</dbReference>
<comment type="function">
    <text evidence="11">Subunit R is required for both nuclease and ATPase activities, but not for modification.</text>
</comment>
<evidence type="ECO:0000259" key="13">
    <source>
        <dbReference type="PROSITE" id="PS51192"/>
    </source>
</evidence>
<dbReference type="InterPro" id="IPR004473">
    <property type="entry name" value="Restrct_endonuc_typeI_HsdR"/>
</dbReference>
<dbReference type="GO" id="GO:0005524">
    <property type="term" value="F:ATP binding"/>
    <property type="evidence" value="ECO:0007669"/>
    <property type="project" value="UniProtKB-KW"/>
</dbReference>
<feature type="coiled-coil region" evidence="12">
    <location>
        <begin position="903"/>
        <end position="945"/>
    </location>
</feature>
<dbReference type="HOGENOM" id="CLU_005762_1_0_14"/>
<keyword evidence="6 11" id="KW-0680">Restriction system</keyword>
<dbReference type="RefSeq" id="WP_014849977.1">
    <property type="nucleotide sequence ID" value="NC_018149.1"/>
</dbReference>
<gene>
    <name evidence="14" type="ordered locus">WEN_02400</name>
</gene>
<evidence type="ECO:0000313" key="14">
    <source>
        <dbReference type="EMBL" id="AFN65267.1"/>
    </source>
</evidence>
<reference evidence="14 15" key="1">
    <citation type="journal article" date="2012" name="J. Bacteriol.">
        <title>Complete genome sequence of Mycoplasma wenyonii strain Massachusetts.</title>
        <authorList>
            <person name="Dos Santos A.P."/>
            <person name="Guimaraes A.M."/>
            <person name="do Nascimento N.C."/>
            <person name="Sanmiguel P.J."/>
            <person name="Messick J.B."/>
        </authorList>
    </citation>
    <scope>NUCLEOTIDE SEQUENCE [LARGE SCALE GENOMIC DNA]</scope>
    <source>
        <strain evidence="14 15">Massachusetts</strain>
    </source>
</reference>
<comment type="similarity">
    <text evidence="2 11">Belongs to the HsdR family.</text>
</comment>
<dbReference type="PANTHER" id="PTHR30195">
    <property type="entry name" value="TYPE I SITE-SPECIFIC DEOXYRIBONUCLEASE PROTEIN SUBUNIT M AND R"/>
    <property type="match status" value="1"/>
</dbReference>
<dbReference type="SUPFAM" id="SSF52540">
    <property type="entry name" value="P-loop containing nucleoside triphosphate hydrolases"/>
    <property type="match status" value="2"/>
</dbReference>
<dbReference type="REBASE" id="53468">
    <property type="entry name" value="MweMORF2405P"/>
</dbReference>
<evidence type="ECO:0000313" key="15">
    <source>
        <dbReference type="Proteomes" id="UP000009005"/>
    </source>
</evidence>
<keyword evidence="10 11" id="KW-0238">DNA-binding</keyword>
<dbReference type="GO" id="GO:0009307">
    <property type="term" value="P:DNA restriction-modification system"/>
    <property type="evidence" value="ECO:0007669"/>
    <property type="project" value="UniProtKB-KW"/>
</dbReference>
<sequence>MFSTKQELIDHVITLLRREGYSYTDGKNLRKDATEVFLLDDLENFLSSKYSWLKEQDIYAILPKVRKKEGKFHDFNKDFFQKLREGYVYKRAGELNSHSIHLIDFSNVESNIFRVVSGLSFSTNLSAVHNTDLIVYINGIPFIVWAFKDPQEKLQGAETLIKDTLSGCLPELLRYNAFCVICNGINKTKYGISWGEYRDYREWKRVDEKEQPSNENILVSTIRGLFNQERLLKVLESFICFADSNSREKIICRYPQFFASIKLLKSIEEHSKVTEKGDGKGGIYFGTAGCGKSYTMLFLAKLLQKSKLLNNPTIVLITDRISLNRQLHKLFSKHKDYLSYGEIDRVQSGENLRKVLSGVSGGGIYSTTIQKFRDFGDEALSERANIICIADEAHRSQDCESNKWGKKEDGKWDVSKPLAKVLRDCLPNATYIGFTATPKTNTLEVFGEIVDSYGMRQSIDDGFTVEIDTTWVKTPEFGMNEEVAFEMESVMQEMLRDGIPEAVVRAEARKRATARRAYVDPARLRIVAKNIVERYEKRIEEGRTVEGKAMIVAQNKWAACKYYRILKELRPQWFEKDDREVPEKSMVNVIVSSSETDSEEIKELLWDDKTKSNLLTKFKEDKSSFKIAIVCEMWLTGVDVPSLDTMFLDRYIEDHALLVQAISRVNRDYPKKSRALVVFYVSLQKHLREALNALKELGDSGGVNDSNDENAEFVRKVIEKLNELFLLEGKDLKGEIPVADEQIIKGIVAWIIQQDKEFKEKFYFLGKELIINYKKCAYAISFEEGEKDKFVFWATLWMTWIEPSQAQKGYINKLNELEPRVFRVLEEQESVGYDYSMELYANAAQSQIIEDSNETTWFSSRKNIDKYLSEMDGFIQNLQDIGTGKAISFKEKIEDLIYRLNSAHEQGEKADELLKELAQVQRAAKEEYSEEMKAMEENRAILNVISQILKKNVEKVEESLPPEEKITHLAQGIKEIRDAYEGLISADMKVETGRKMRKEMKLFLHKEGWSKEMLDDTVQEWFAYFVNLSETKKDSY</sequence>
<accession>I6ZF98</accession>
<dbReference type="Proteomes" id="UP000009005">
    <property type="component" value="Chromosome"/>
</dbReference>
<dbReference type="InterPro" id="IPR040980">
    <property type="entry name" value="SWI2_SNF2"/>
</dbReference>
<dbReference type="Pfam" id="PF22679">
    <property type="entry name" value="T1R_D3-like"/>
    <property type="match status" value="1"/>
</dbReference>
<dbReference type="OrthoDB" id="9758243at2"/>
<evidence type="ECO:0000256" key="4">
    <source>
        <dbReference type="ARBA" id="ARBA00022722"/>
    </source>
</evidence>
<dbReference type="InterPro" id="IPR007409">
    <property type="entry name" value="Restrct_endonuc_type1_HsdR_N"/>
</dbReference>
<evidence type="ECO:0000256" key="10">
    <source>
        <dbReference type="ARBA" id="ARBA00023125"/>
    </source>
</evidence>
<protein>
    <recommendedName>
        <fullName evidence="11">Type I restriction enzyme endonuclease subunit</fullName>
        <shortName evidence="11">R protein</shortName>
        <ecNumber evidence="11">3.1.21.3</ecNumber>
    </recommendedName>
</protein>
<feature type="domain" description="Helicase ATP-binding" evidence="13">
    <location>
        <begin position="273"/>
        <end position="456"/>
    </location>
</feature>
<dbReference type="Gene3D" id="3.90.1570.50">
    <property type="match status" value="1"/>
</dbReference>
<dbReference type="SMART" id="SM00487">
    <property type="entry name" value="DEXDc"/>
    <property type="match status" value="1"/>
</dbReference>